<evidence type="ECO:0008006" key="4">
    <source>
        <dbReference type="Google" id="ProtNLM"/>
    </source>
</evidence>
<proteinExistence type="predicted"/>
<dbReference type="Proteomes" id="UP000648187">
    <property type="component" value="Unassembled WGS sequence"/>
</dbReference>
<dbReference type="AlphaFoldDB" id="A0A835KXI8"/>
<comment type="caution">
    <text evidence="2">The sequence shown here is derived from an EMBL/GenBank/DDBJ whole genome shotgun (WGS) entry which is preliminary data.</text>
</comment>
<feature type="region of interest" description="Disordered" evidence="1">
    <location>
        <begin position="377"/>
        <end position="412"/>
    </location>
</feature>
<reference evidence="2" key="1">
    <citation type="submission" date="2020-08" db="EMBL/GenBank/DDBJ databases">
        <title>Spodoptera exigua strain:BAW_Kor-Di-RS1 Genome sequencing and assembly.</title>
        <authorList>
            <person name="Kim J."/>
            <person name="Nam H.Y."/>
            <person name="Kwon M."/>
            <person name="Choi J.H."/>
            <person name="Cho S.R."/>
            <person name="Kim G.-H."/>
        </authorList>
    </citation>
    <scope>NUCLEOTIDE SEQUENCE</scope>
    <source>
        <strain evidence="2">BAW_Kor-Di-RS1</strain>
        <tissue evidence="2">Whole-body</tissue>
    </source>
</reference>
<accession>A0A835KXI8</accession>
<organism evidence="2 3">
    <name type="scientific">Spodoptera exigua</name>
    <name type="common">Beet armyworm</name>
    <name type="synonym">Noctua fulgens</name>
    <dbReference type="NCBI Taxonomy" id="7107"/>
    <lineage>
        <taxon>Eukaryota</taxon>
        <taxon>Metazoa</taxon>
        <taxon>Ecdysozoa</taxon>
        <taxon>Arthropoda</taxon>
        <taxon>Hexapoda</taxon>
        <taxon>Insecta</taxon>
        <taxon>Pterygota</taxon>
        <taxon>Neoptera</taxon>
        <taxon>Endopterygota</taxon>
        <taxon>Lepidoptera</taxon>
        <taxon>Glossata</taxon>
        <taxon>Ditrysia</taxon>
        <taxon>Noctuoidea</taxon>
        <taxon>Noctuidae</taxon>
        <taxon>Amphipyrinae</taxon>
        <taxon>Spodoptera</taxon>
    </lineage>
</organism>
<gene>
    <name evidence="2" type="ORF">HW555_012877</name>
</gene>
<keyword evidence="3" id="KW-1185">Reference proteome</keyword>
<dbReference type="SUPFAM" id="SSF56219">
    <property type="entry name" value="DNase I-like"/>
    <property type="match status" value="1"/>
</dbReference>
<evidence type="ECO:0000256" key="1">
    <source>
        <dbReference type="SAM" id="MobiDB-lite"/>
    </source>
</evidence>
<dbReference type="Gene3D" id="3.60.10.10">
    <property type="entry name" value="Endonuclease/exonuclease/phosphatase"/>
    <property type="match status" value="1"/>
</dbReference>
<protein>
    <recommendedName>
        <fullName evidence="4">CCHC-type domain-containing protein</fullName>
    </recommendedName>
</protein>
<sequence>MLKRSRAWQTGSPPVRYRCNVSTNTMSDINENCDEINNDDMEEVINDISTSNENLVNLDSQTKKRMRGSSDEEWTEVTRKSKKLKDANKIEVYISSKEKLPKQFNLAKIFRDQNIKDIMRLKFINPYRVRIELGSEISAEKLETCKYFLDQGWNIQRAMENSMSYGVIRDVDLELTDENILENIFCPEPAKLISVLRLNRKNFGEDGWSPSEAVRLGFKGSFLPPYVYTHDLRIKVEPYVFPVSQCSRCWRFGHIHKKCPSTKVICPKCGKNHENCETTDMRCVNCGGEHISLSKACPRFQKEKRLRELMAEFNCTYRKALTMYIPKDEPTNKEMNMEILRSETQPALEEEDLTFPTNISSPVLQITTKAQIHKKKEKSFTKQKLKKEDKTQWLEEEQHNNTERKNSDETEAKQKEVTFKELLLRLREVMFMKGSSIQTIFREVIKTCIEWDKIHIAVLSETWLEPDSNFKVKGYNIFRKDRYDAYGGVAILTHKSVKSQICHNFQHSNPGIEIIHVKVYNCNQIENIVSIYCPPSINTSQADWEQLFIQATLTDTTLIGPIKSTEEEIKFSMQLLVVTLCH</sequence>
<dbReference type="EMBL" id="JACKWZ010000529">
    <property type="protein sequence ID" value="KAF9406931.1"/>
    <property type="molecule type" value="Genomic_DNA"/>
</dbReference>
<feature type="compositionally biased region" description="Basic and acidic residues" evidence="1">
    <location>
        <begin position="386"/>
        <end position="412"/>
    </location>
</feature>
<evidence type="ECO:0000313" key="3">
    <source>
        <dbReference type="Proteomes" id="UP000648187"/>
    </source>
</evidence>
<dbReference type="InterPro" id="IPR036691">
    <property type="entry name" value="Endo/exonu/phosph_ase_sf"/>
</dbReference>
<evidence type="ECO:0000313" key="2">
    <source>
        <dbReference type="EMBL" id="KAF9406931.1"/>
    </source>
</evidence>
<name>A0A835KXI8_SPOEX</name>